<keyword evidence="4 7" id="KW-0808">Transferase</keyword>
<dbReference type="GO" id="GO:0032259">
    <property type="term" value="P:methylation"/>
    <property type="evidence" value="ECO:0007669"/>
    <property type="project" value="UniProtKB-KW"/>
</dbReference>
<reference evidence="7 8" key="1">
    <citation type="submission" date="2024-06" db="EMBL/GenBank/DDBJ databases">
        <title>The Natural Products Discovery Center: Release of the First 8490 Sequenced Strains for Exploring Actinobacteria Biosynthetic Diversity.</title>
        <authorList>
            <person name="Kalkreuter E."/>
            <person name="Kautsar S.A."/>
            <person name="Yang D."/>
            <person name="Bader C.D."/>
            <person name="Teijaro C.N."/>
            <person name="Fluegel L."/>
            <person name="Davis C.M."/>
            <person name="Simpson J.R."/>
            <person name="Lauterbach L."/>
            <person name="Steele A.D."/>
            <person name="Gui C."/>
            <person name="Meng S."/>
            <person name="Li G."/>
            <person name="Viehrig K."/>
            <person name="Ye F."/>
            <person name="Su P."/>
            <person name="Kiefer A.F."/>
            <person name="Nichols A."/>
            <person name="Cepeda A.J."/>
            <person name="Yan W."/>
            <person name="Fan B."/>
            <person name="Jiang Y."/>
            <person name="Adhikari A."/>
            <person name="Zheng C.-J."/>
            <person name="Schuster L."/>
            <person name="Cowan T.M."/>
            <person name="Smanski M.J."/>
            <person name="Chevrette M.G."/>
            <person name="De Carvalho L.P.S."/>
            <person name="Shen B."/>
        </authorList>
    </citation>
    <scope>NUCLEOTIDE SEQUENCE [LARGE SCALE GENOMIC DNA]</scope>
    <source>
        <strain evidence="7 8">NPDC053791</strain>
    </source>
</reference>
<dbReference type="InterPro" id="IPR029063">
    <property type="entry name" value="SAM-dependent_MTases_sf"/>
</dbReference>
<evidence type="ECO:0000256" key="4">
    <source>
        <dbReference type="ARBA" id="ARBA00022679"/>
    </source>
</evidence>
<dbReference type="Gene3D" id="3.40.50.150">
    <property type="entry name" value="Vaccinia Virus protein VP39"/>
    <property type="match status" value="1"/>
</dbReference>
<comment type="function">
    <text evidence="1 6">Exhibits S-adenosyl-L-methionine-dependent methyltransferase activity.</text>
</comment>
<dbReference type="SUPFAM" id="SSF53335">
    <property type="entry name" value="S-adenosyl-L-methionine-dependent methyltransferases"/>
    <property type="match status" value="1"/>
</dbReference>
<keyword evidence="5 6" id="KW-0949">S-adenosyl-L-methionine</keyword>
<dbReference type="Proteomes" id="UP001552479">
    <property type="component" value="Unassembled WGS sequence"/>
</dbReference>
<dbReference type="InterPro" id="IPR007213">
    <property type="entry name" value="Ppm1/Ppm2/Tcmp"/>
</dbReference>
<dbReference type="PANTHER" id="PTHR43619:SF2">
    <property type="entry name" value="S-ADENOSYL-L-METHIONINE-DEPENDENT METHYLTRANSFERASES SUPERFAMILY PROTEIN"/>
    <property type="match status" value="1"/>
</dbReference>
<gene>
    <name evidence="7" type="ORF">AB0L03_35730</name>
</gene>
<dbReference type="RefSeq" id="WP_366091077.1">
    <property type="nucleotide sequence ID" value="NZ_JBFASG010000078.1"/>
</dbReference>
<comment type="similarity">
    <text evidence="2 6">Belongs to the UPF0677 family.</text>
</comment>
<keyword evidence="8" id="KW-1185">Reference proteome</keyword>
<comment type="caution">
    <text evidence="7">The sequence shown here is derived from an EMBL/GenBank/DDBJ whole genome shotgun (WGS) entry which is preliminary data.</text>
</comment>
<protein>
    <recommendedName>
        <fullName evidence="6">S-adenosyl-L-methionine-dependent methyltransferase</fullName>
        <ecNumber evidence="6">2.1.1.-</ecNumber>
    </recommendedName>
</protein>
<dbReference type="InterPro" id="IPR011610">
    <property type="entry name" value="SAM_mthyl_Trfase_ML2640-like"/>
</dbReference>
<dbReference type="EC" id="2.1.1.-" evidence="6"/>
<sequence length="295" mass="32303">MADEQHRSDLHEPDHTAVRVALWRALHVQADAPPHVLEDEVGLNLADPGQNWRERGDMTMPGVSGVRASMVARARFVEDLVAERADAGVAQYVILGAGLDTFAQRRPEFGSRLSVFEVDQPGTQAWKRQRLEEIGYDVPSWLTFVPVDFEAGDSWWERLTAAGFDPQKPTVVASTGVSMYLTPEANAATLCQAAALAPGSVFATTFLLPLDMLDPEQRRVQEFSMRGAAASGTPFISLYSPDEMQQAALEAGFAKAVHVSPDDLSARYFADRHDGLRLPRAEQFLVAEVQSVVGV</sequence>
<name>A0ABV3J5X3_9ACTN</name>
<evidence type="ECO:0000313" key="7">
    <source>
        <dbReference type="EMBL" id="MEV4928100.1"/>
    </source>
</evidence>
<evidence type="ECO:0000313" key="8">
    <source>
        <dbReference type="Proteomes" id="UP001552479"/>
    </source>
</evidence>
<dbReference type="Pfam" id="PF04072">
    <property type="entry name" value="LCM"/>
    <property type="match status" value="1"/>
</dbReference>
<evidence type="ECO:0000256" key="5">
    <source>
        <dbReference type="ARBA" id="ARBA00022691"/>
    </source>
</evidence>
<dbReference type="PANTHER" id="PTHR43619">
    <property type="entry name" value="S-ADENOSYL-L-METHIONINE-DEPENDENT METHYLTRANSFERASE YKTD-RELATED"/>
    <property type="match status" value="1"/>
</dbReference>
<dbReference type="NCBIfam" id="TIGR00027">
    <property type="entry name" value="mthyl_TIGR00027"/>
    <property type="match status" value="1"/>
</dbReference>
<evidence type="ECO:0000256" key="2">
    <source>
        <dbReference type="ARBA" id="ARBA00008138"/>
    </source>
</evidence>
<accession>A0ABV3J5X3</accession>
<evidence type="ECO:0000256" key="1">
    <source>
        <dbReference type="ARBA" id="ARBA00003907"/>
    </source>
</evidence>
<evidence type="ECO:0000256" key="3">
    <source>
        <dbReference type="ARBA" id="ARBA00022603"/>
    </source>
</evidence>
<organism evidence="7 8">
    <name type="scientific">Streptomyces roseoverticillatus</name>
    <dbReference type="NCBI Taxonomy" id="66429"/>
    <lineage>
        <taxon>Bacteria</taxon>
        <taxon>Bacillati</taxon>
        <taxon>Actinomycetota</taxon>
        <taxon>Actinomycetes</taxon>
        <taxon>Kitasatosporales</taxon>
        <taxon>Streptomycetaceae</taxon>
        <taxon>Streptomyces</taxon>
    </lineage>
</organism>
<proteinExistence type="inferred from homology"/>
<evidence type="ECO:0000256" key="6">
    <source>
        <dbReference type="RuleBase" id="RU362030"/>
    </source>
</evidence>
<dbReference type="GO" id="GO:0008168">
    <property type="term" value="F:methyltransferase activity"/>
    <property type="evidence" value="ECO:0007669"/>
    <property type="project" value="UniProtKB-KW"/>
</dbReference>
<dbReference type="EMBL" id="JBFASG010000078">
    <property type="protein sequence ID" value="MEV4928100.1"/>
    <property type="molecule type" value="Genomic_DNA"/>
</dbReference>
<keyword evidence="3 6" id="KW-0489">Methyltransferase</keyword>